<dbReference type="AlphaFoldDB" id="A0A8H5AZL3"/>
<organism evidence="3 4">
    <name type="scientific">Psilocybe cf. subviscida</name>
    <dbReference type="NCBI Taxonomy" id="2480587"/>
    <lineage>
        <taxon>Eukaryota</taxon>
        <taxon>Fungi</taxon>
        <taxon>Dikarya</taxon>
        <taxon>Basidiomycota</taxon>
        <taxon>Agaricomycotina</taxon>
        <taxon>Agaricomycetes</taxon>
        <taxon>Agaricomycetidae</taxon>
        <taxon>Agaricales</taxon>
        <taxon>Agaricineae</taxon>
        <taxon>Strophariaceae</taxon>
        <taxon>Psilocybe</taxon>
    </lineage>
</organism>
<dbReference type="EMBL" id="JAACJJ010000046">
    <property type="protein sequence ID" value="KAF5313905.1"/>
    <property type="molecule type" value="Genomic_DNA"/>
</dbReference>
<dbReference type="PANTHER" id="PTHR39639">
    <property type="entry name" value="CHROMOSOME 16, WHOLE GENOME SHOTGUN SEQUENCE"/>
    <property type="match status" value="1"/>
</dbReference>
<dbReference type="OrthoDB" id="5419821at2759"/>
<evidence type="ECO:0000313" key="4">
    <source>
        <dbReference type="Proteomes" id="UP000567179"/>
    </source>
</evidence>
<accession>A0A8H5AZL3</accession>
<feature type="compositionally biased region" description="Acidic residues" evidence="1">
    <location>
        <begin position="403"/>
        <end position="414"/>
    </location>
</feature>
<feature type="compositionally biased region" description="Polar residues" evidence="1">
    <location>
        <begin position="504"/>
        <end position="527"/>
    </location>
</feature>
<feature type="region of interest" description="Disordered" evidence="1">
    <location>
        <begin position="373"/>
        <end position="602"/>
    </location>
</feature>
<dbReference type="Proteomes" id="UP000567179">
    <property type="component" value="Unassembled WGS sequence"/>
</dbReference>
<reference evidence="3 4" key="1">
    <citation type="journal article" date="2020" name="ISME J.">
        <title>Uncovering the hidden diversity of litter-decomposition mechanisms in mushroom-forming fungi.</title>
        <authorList>
            <person name="Floudas D."/>
            <person name="Bentzer J."/>
            <person name="Ahren D."/>
            <person name="Johansson T."/>
            <person name="Persson P."/>
            <person name="Tunlid A."/>
        </authorList>
    </citation>
    <scope>NUCLEOTIDE SEQUENCE [LARGE SCALE GENOMIC DNA]</scope>
    <source>
        <strain evidence="3 4">CBS 101986</strain>
    </source>
</reference>
<feature type="compositionally biased region" description="Basic and acidic residues" evidence="1">
    <location>
        <begin position="566"/>
        <end position="593"/>
    </location>
</feature>
<proteinExistence type="predicted"/>
<dbReference type="InterPro" id="IPR004919">
    <property type="entry name" value="GmrSD_N"/>
</dbReference>
<evidence type="ECO:0000313" key="3">
    <source>
        <dbReference type="EMBL" id="KAF5313905.1"/>
    </source>
</evidence>
<dbReference type="PANTHER" id="PTHR39639:SF1">
    <property type="entry name" value="DUF262 DOMAIN-CONTAINING PROTEIN"/>
    <property type="match status" value="1"/>
</dbReference>
<gene>
    <name evidence="3" type="ORF">D9619_013062</name>
</gene>
<protein>
    <recommendedName>
        <fullName evidence="2">GmrSD restriction endonucleases N-terminal domain-containing protein</fullName>
    </recommendedName>
</protein>
<comment type="caution">
    <text evidence="3">The sequence shown here is derived from an EMBL/GenBank/DDBJ whole genome shotgun (WGS) entry which is preliminary data.</text>
</comment>
<sequence>MDTSSELTDIESDYETTVKKKGKKASAKDHKGWRLRNVLKVPRATTYTAQALYDQILSCDINLEPEYQRDVVWTESKQIGIIDSVFRNFYIPPIIFAVNVDEDGAETKTCIDGKQRLTSIHKFMDGLIPHKDPFTGEKLWYKDINTGGRGPKKQLLPEKYRRLFANKQIVCVEYQGITDPDEREIFQRVQLGMALTPAEKLQIIKTDRADFVRQLQNEYMKENGYLGPQYLPWDVSRGSDYRGIAQAICCMDTFSNPKAPQPALPVLERWLSVEDPLPSATRKSMEDAFKKFVALVKDDKLNRVFSDPARISPLEFMGISLFIFVHKDKATLAQLSAGIHTMRLELRVQYLDIRQNNRVTKALTDFIRAWRPGGSTSTAKAQKEKKGTATGTKRKRTSKNKDDDDDDVDEEDMDVDGRSEESTSRAPAAKKANTTQKASSTARASMSASTAPAPAVKTEPRLEPVSVPATDRLASLRQAKEEVARKKAERDAQNPPNVPRAHIMTQQRNGTQPNPQKLPSPSQTYSTPGGIPHPEQTQGHAATQNLMDVMKARQEGGASSASQRLPGRERDRDYDRDHDRDRDRAKTHDRRDSGSFSQRGGR</sequence>
<feature type="compositionally biased region" description="Basic and acidic residues" evidence="1">
    <location>
        <begin position="478"/>
        <end position="492"/>
    </location>
</feature>
<dbReference type="Pfam" id="PF03235">
    <property type="entry name" value="GmrSD_N"/>
    <property type="match status" value="1"/>
</dbReference>
<feature type="compositionally biased region" description="Polar residues" evidence="1">
    <location>
        <begin position="535"/>
        <end position="546"/>
    </location>
</feature>
<feature type="domain" description="GmrSD restriction endonucleases N-terminal" evidence="2">
    <location>
        <begin position="60"/>
        <end position="158"/>
    </location>
</feature>
<keyword evidence="4" id="KW-1185">Reference proteome</keyword>
<evidence type="ECO:0000259" key="2">
    <source>
        <dbReference type="Pfam" id="PF03235"/>
    </source>
</evidence>
<evidence type="ECO:0000256" key="1">
    <source>
        <dbReference type="SAM" id="MobiDB-lite"/>
    </source>
</evidence>
<feature type="compositionally biased region" description="Low complexity" evidence="1">
    <location>
        <begin position="438"/>
        <end position="455"/>
    </location>
</feature>
<name>A0A8H5AZL3_9AGAR</name>